<sequence>MTRQWLADYDFPEPSRVYYCDQSLYQKYLNAYQLAGSEPTIMIDDLALKMMQAFAALMKYRYPIAKAIRTRLALYAFGHEQSPAWPLKVALFPVWPLPNWAQFGMLIGAEMASWEVCDGTGFISCI</sequence>
<protein>
    <submittedName>
        <fullName evidence="1">Uncharacterized protein</fullName>
    </submittedName>
</protein>
<reference evidence="1" key="1">
    <citation type="submission" date="2020-10" db="EMBL/GenBank/DDBJ databases">
        <title>Taxonomic study of unclassified bacteria belonging to the class Ktedonobacteria.</title>
        <authorList>
            <person name="Yabe S."/>
            <person name="Wang C.M."/>
            <person name="Zheng Y."/>
            <person name="Sakai Y."/>
            <person name="Cavaletti L."/>
            <person name="Monciardini P."/>
            <person name="Donadio S."/>
        </authorList>
    </citation>
    <scope>NUCLEOTIDE SEQUENCE</scope>
    <source>
        <strain evidence="1">ID150040</strain>
    </source>
</reference>
<organism evidence="1 2">
    <name type="scientific">Reticulibacter mediterranei</name>
    <dbReference type="NCBI Taxonomy" id="2778369"/>
    <lineage>
        <taxon>Bacteria</taxon>
        <taxon>Bacillati</taxon>
        <taxon>Chloroflexota</taxon>
        <taxon>Ktedonobacteria</taxon>
        <taxon>Ktedonobacterales</taxon>
        <taxon>Reticulibacteraceae</taxon>
        <taxon>Reticulibacter</taxon>
    </lineage>
</organism>
<accession>A0A8J3N5T1</accession>
<proteinExistence type="predicted"/>
<dbReference type="RefSeq" id="WP_220210246.1">
    <property type="nucleotide sequence ID" value="NZ_BNJK01000002.1"/>
</dbReference>
<dbReference type="EMBL" id="BNJK01000002">
    <property type="protein sequence ID" value="GHO99607.1"/>
    <property type="molecule type" value="Genomic_DNA"/>
</dbReference>
<comment type="caution">
    <text evidence="1">The sequence shown here is derived from an EMBL/GenBank/DDBJ whole genome shotgun (WGS) entry which is preliminary data.</text>
</comment>
<evidence type="ECO:0000313" key="1">
    <source>
        <dbReference type="EMBL" id="GHO99607.1"/>
    </source>
</evidence>
<name>A0A8J3N5T1_9CHLR</name>
<keyword evidence="2" id="KW-1185">Reference proteome</keyword>
<dbReference type="AlphaFoldDB" id="A0A8J3N5T1"/>
<dbReference type="Proteomes" id="UP000597444">
    <property type="component" value="Unassembled WGS sequence"/>
</dbReference>
<gene>
    <name evidence="1" type="ORF">KSF_096550</name>
</gene>
<evidence type="ECO:0000313" key="2">
    <source>
        <dbReference type="Proteomes" id="UP000597444"/>
    </source>
</evidence>